<evidence type="ECO:0000256" key="1">
    <source>
        <dbReference type="SAM" id="Phobius"/>
    </source>
</evidence>
<feature type="transmembrane region" description="Helical" evidence="1">
    <location>
        <begin position="136"/>
        <end position="155"/>
    </location>
</feature>
<feature type="transmembrane region" description="Helical" evidence="1">
    <location>
        <begin position="104"/>
        <end position="124"/>
    </location>
</feature>
<protein>
    <submittedName>
        <fullName evidence="2">Uncharacterized protein</fullName>
    </submittedName>
</protein>
<accession>A0A1N7GSU8</accession>
<gene>
    <name evidence="2" type="ORF">SAMN05421752_11519</name>
</gene>
<reference evidence="3" key="1">
    <citation type="submission" date="2017-01" db="EMBL/GenBank/DDBJ databases">
        <authorList>
            <person name="Varghese N."/>
            <person name="Submissions S."/>
        </authorList>
    </citation>
    <scope>NUCLEOTIDE SEQUENCE [LARGE SCALE GENOMIC DNA]</scope>
    <source>
        <strain evidence="3">type strain: HArc-</strain>
    </source>
</reference>
<evidence type="ECO:0000313" key="2">
    <source>
        <dbReference type="EMBL" id="SIS15636.1"/>
    </source>
</evidence>
<dbReference type="EMBL" id="FTNR01000015">
    <property type="protein sequence ID" value="SIS15636.1"/>
    <property type="molecule type" value="Genomic_DNA"/>
</dbReference>
<sequence>MAGEGALEAITFSKVSHTLADAKGNTCASERSVYKIRRRAAVATTTSLPTRRWDRSVRPSDSMVGRQSFFFPDTSVESYLMAGLVPEFVTMAVALTLAQQLEQIVSLGIFLLGTVLALLSALAWRRERDYRMAVVAVGYLMFAIYGCVVFLEYYLLPYFSVRTVELLEHGAAALILVGLLAFFVALSRD</sequence>
<organism evidence="2 3">
    <name type="scientific">Natronorubrum thiooxidans</name>
    <dbReference type="NCBI Taxonomy" id="308853"/>
    <lineage>
        <taxon>Archaea</taxon>
        <taxon>Methanobacteriati</taxon>
        <taxon>Methanobacteriota</taxon>
        <taxon>Stenosarchaea group</taxon>
        <taxon>Halobacteria</taxon>
        <taxon>Halobacteriales</taxon>
        <taxon>Natrialbaceae</taxon>
        <taxon>Natronorubrum</taxon>
    </lineage>
</organism>
<dbReference type="AlphaFoldDB" id="A0A1N7GSU8"/>
<feature type="transmembrane region" description="Helical" evidence="1">
    <location>
        <begin position="79"/>
        <end position="98"/>
    </location>
</feature>
<keyword evidence="1" id="KW-1133">Transmembrane helix</keyword>
<dbReference type="Proteomes" id="UP000185936">
    <property type="component" value="Unassembled WGS sequence"/>
</dbReference>
<evidence type="ECO:0000313" key="3">
    <source>
        <dbReference type="Proteomes" id="UP000185936"/>
    </source>
</evidence>
<proteinExistence type="predicted"/>
<feature type="transmembrane region" description="Helical" evidence="1">
    <location>
        <begin position="167"/>
        <end position="186"/>
    </location>
</feature>
<name>A0A1N7GSU8_9EURY</name>
<keyword evidence="1" id="KW-0812">Transmembrane</keyword>
<keyword evidence="3" id="KW-1185">Reference proteome</keyword>
<keyword evidence="1" id="KW-0472">Membrane</keyword>